<evidence type="ECO:0000256" key="1">
    <source>
        <dbReference type="SAM" id="MobiDB-lite"/>
    </source>
</evidence>
<proteinExistence type="predicted"/>
<dbReference type="Proteomes" id="UP000789405">
    <property type="component" value="Unassembled WGS sequence"/>
</dbReference>
<feature type="region of interest" description="Disordered" evidence="1">
    <location>
        <begin position="1"/>
        <end position="29"/>
    </location>
</feature>
<keyword evidence="3" id="KW-1185">Reference proteome</keyword>
<dbReference type="EMBL" id="CAJVPY010001412">
    <property type="protein sequence ID" value="CAG8520980.1"/>
    <property type="molecule type" value="Genomic_DNA"/>
</dbReference>
<reference evidence="2" key="1">
    <citation type="submission" date="2021-06" db="EMBL/GenBank/DDBJ databases">
        <authorList>
            <person name="Kallberg Y."/>
            <person name="Tangrot J."/>
            <person name="Rosling A."/>
        </authorList>
    </citation>
    <scope>NUCLEOTIDE SEQUENCE</scope>
    <source>
        <strain evidence="2">MA453B</strain>
    </source>
</reference>
<comment type="caution">
    <text evidence="2">The sequence shown here is derived from an EMBL/GenBank/DDBJ whole genome shotgun (WGS) entry which is preliminary data.</text>
</comment>
<sequence>MFRIRDSRKIEKKAAKPLASHHDVLTSGPGDVQTEIIYHLGNSGVNSM</sequence>
<dbReference type="AlphaFoldDB" id="A0A9N9A877"/>
<evidence type="ECO:0000313" key="2">
    <source>
        <dbReference type="EMBL" id="CAG8520980.1"/>
    </source>
</evidence>
<protein>
    <submittedName>
        <fullName evidence="2">26060_t:CDS:1</fullName>
    </submittedName>
</protein>
<feature type="compositionally biased region" description="Basic and acidic residues" evidence="1">
    <location>
        <begin position="1"/>
        <end position="24"/>
    </location>
</feature>
<evidence type="ECO:0000313" key="3">
    <source>
        <dbReference type="Proteomes" id="UP000789405"/>
    </source>
</evidence>
<accession>A0A9N9A877</accession>
<gene>
    <name evidence="2" type="ORF">DERYTH_LOCUS3868</name>
</gene>
<name>A0A9N9A877_9GLOM</name>
<organism evidence="2 3">
    <name type="scientific">Dentiscutata erythropus</name>
    <dbReference type="NCBI Taxonomy" id="1348616"/>
    <lineage>
        <taxon>Eukaryota</taxon>
        <taxon>Fungi</taxon>
        <taxon>Fungi incertae sedis</taxon>
        <taxon>Mucoromycota</taxon>
        <taxon>Glomeromycotina</taxon>
        <taxon>Glomeromycetes</taxon>
        <taxon>Diversisporales</taxon>
        <taxon>Gigasporaceae</taxon>
        <taxon>Dentiscutata</taxon>
    </lineage>
</organism>